<organism evidence="2 3">
    <name type="scientific">Microbacterium murale</name>
    <dbReference type="NCBI Taxonomy" id="1081040"/>
    <lineage>
        <taxon>Bacteria</taxon>
        <taxon>Bacillati</taxon>
        <taxon>Actinomycetota</taxon>
        <taxon>Actinomycetes</taxon>
        <taxon>Micrococcales</taxon>
        <taxon>Microbacteriaceae</taxon>
        <taxon>Microbacterium</taxon>
    </lineage>
</organism>
<evidence type="ECO:0000259" key="1">
    <source>
        <dbReference type="PROSITE" id="PS51819"/>
    </source>
</evidence>
<reference evidence="2 3" key="1">
    <citation type="submission" date="2023-07" db="EMBL/GenBank/DDBJ databases">
        <title>Comparative genomics of wheat-associated soil bacteria to identify genetic determinants of phenazine resistance.</title>
        <authorList>
            <person name="Mouncey N."/>
        </authorList>
    </citation>
    <scope>NUCLEOTIDE SEQUENCE [LARGE SCALE GENOMIC DNA]</scope>
    <source>
        <strain evidence="2 3">W2I7</strain>
    </source>
</reference>
<protein>
    <submittedName>
        <fullName evidence="2">Enzyme related to lactoylglutathione lyase</fullName>
    </submittedName>
</protein>
<dbReference type="Gene3D" id="3.10.180.10">
    <property type="entry name" value="2,3-Dihydroxybiphenyl 1,2-Dioxygenase, domain 1"/>
    <property type="match status" value="1"/>
</dbReference>
<comment type="caution">
    <text evidence="2">The sequence shown here is derived from an EMBL/GenBank/DDBJ whole genome shotgun (WGS) entry which is preliminary data.</text>
</comment>
<dbReference type="PROSITE" id="PS51819">
    <property type="entry name" value="VOC"/>
    <property type="match status" value="1"/>
</dbReference>
<dbReference type="EMBL" id="JAUSXK010000001">
    <property type="protein sequence ID" value="MDQ0644425.1"/>
    <property type="molecule type" value="Genomic_DNA"/>
</dbReference>
<proteinExistence type="predicted"/>
<keyword evidence="2" id="KW-0456">Lyase</keyword>
<dbReference type="Proteomes" id="UP001239085">
    <property type="component" value="Unassembled WGS sequence"/>
</dbReference>
<keyword evidence="3" id="KW-1185">Reference proteome</keyword>
<gene>
    <name evidence="2" type="ORF">QFZ46_002585</name>
</gene>
<evidence type="ECO:0000313" key="3">
    <source>
        <dbReference type="Proteomes" id="UP001239085"/>
    </source>
</evidence>
<name>A0ABU0PAQ8_9MICO</name>
<dbReference type="Pfam" id="PF00903">
    <property type="entry name" value="Glyoxalase"/>
    <property type="match status" value="1"/>
</dbReference>
<sequence>MKAASQTGCDVPACCYVVAMTSEPTHHSLNYVELTVTDLAAAKAFYADAFGWRFVDYGPEYAGIVSATDEGQEVGGLLLALQARPNGGPFVLLYSADLDTTASGIVSAGGTIVQEAYAFPGGRRLHFSDPSGNELGVWASQ</sequence>
<dbReference type="GO" id="GO:0016829">
    <property type="term" value="F:lyase activity"/>
    <property type="evidence" value="ECO:0007669"/>
    <property type="project" value="UniProtKB-KW"/>
</dbReference>
<dbReference type="InterPro" id="IPR037523">
    <property type="entry name" value="VOC_core"/>
</dbReference>
<evidence type="ECO:0000313" key="2">
    <source>
        <dbReference type="EMBL" id="MDQ0644425.1"/>
    </source>
</evidence>
<dbReference type="SUPFAM" id="SSF54593">
    <property type="entry name" value="Glyoxalase/Bleomycin resistance protein/Dihydroxybiphenyl dioxygenase"/>
    <property type="match status" value="1"/>
</dbReference>
<dbReference type="InterPro" id="IPR004360">
    <property type="entry name" value="Glyas_Fos-R_dOase_dom"/>
</dbReference>
<dbReference type="InterPro" id="IPR029068">
    <property type="entry name" value="Glyas_Bleomycin-R_OHBP_Dase"/>
</dbReference>
<feature type="domain" description="VOC" evidence="1">
    <location>
        <begin position="28"/>
        <end position="140"/>
    </location>
</feature>
<dbReference type="CDD" id="cd07247">
    <property type="entry name" value="SgaA_N_like"/>
    <property type="match status" value="1"/>
</dbReference>
<dbReference type="PANTHER" id="PTHR33993">
    <property type="entry name" value="GLYOXALASE-RELATED"/>
    <property type="match status" value="1"/>
</dbReference>
<dbReference type="InterPro" id="IPR052164">
    <property type="entry name" value="Anthracycline_SecMetBiosynth"/>
</dbReference>
<dbReference type="PANTHER" id="PTHR33993:SF1">
    <property type="entry name" value="GLYOXALASE FAMILY PROTEIN"/>
    <property type="match status" value="1"/>
</dbReference>
<accession>A0ABU0PAQ8</accession>